<evidence type="ECO:0000256" key="1">
    <source>
        <dbReference type="SAM" id="MobiDB-lite"/>
    </source>
</evidence>
<feature type="transmembrane region" description="Helical" evidence="2">
    <location>
        <begin position="12"/>
        <end position="35"/>
    </location>
</feature>
<evidence type="ECO:0000313" key="3">
    <source>
        <dbReference type="EMBL" id="MVT26398.1"/>
    </source>
</evidence>
<dbReference type="EMBL" id="WRPM01000063">
    <property type="protein sequence ID" value="MVT26398.1"/>
    <property type="molecule type" value="Genomic_DNA"/>
</dbReference>
<evidence type="ECO:0000256" key="2">
    <source>
        <dbReference type="SAM" id="Phobius"/>
    </source>
</evidence>
<gene>
    <name evidence="3" type="ORF">GNZ21_08535</name>
</gene>
<keyword evidence="2" id="KW-0472">Membrane</keyword>
<name>A0A7K1UIU4_9MICC</name>
<keyword evidence="2" id="KW-0812">Transmembrane</keyword>
<protein>
    <submittedName>
        <fullName evidence="3">Uncharacterized protein</fullName>
    </submittedName>
</protein>
<dbReference type="AlphaFoldDB" id="A0A7K1UIU4"/>
<dbReference type="Proteomes" id="UP000460157">
    <property type="component" value="Unassembled WGS sequence"/>
</dbReference>
<proteinExistence type="predicted"/>
<keyword evidence="4" id="KW-1185">Reference proteome</keyword>
<dbReference type="OrthoDB" id="3239891at2"/>
<keyword evidence="2" id="KW-1133">Transmembrane helix</keyword>
<sequence length="223" mass="23621">MNPSDLTSRRRVLVAVIAAAVVLLVIVGIGVYGLIRGPQPTTSGDDAVTLAPGPTGPSGPSASPRPVYDTTDGEAFARSVAVALFTWDTTGSHGPSDYAQVLVDVGDPTGNETSGLASDVRSYLPSPEAWGQLRTHQTRQWITVDAVEIPDAWADAEAQAAPGQLLPGTTAYTITGTRYRAGIWGTEPMQTERPVTFTVFIACEPSFDACRLLRLSQVDNPLR</sequence>
<feature type="region of interest" description="Disordered" evidence="1">
    <location>
        <begin position="43"/>
        <end position="70"/>
    </location>
</feature>
<comment type="caution">
    <text evidence="3">The sequence shown here is derived from an EMBL/GenBank/DDBJ whole genome shotgun (WGS) entry which is preliminary data.</text>
</comment>
<reference evidence="3 4" key="1">
    <citation type="submission" date="2019-12" db="EMBL/GenBank/DDBJ databases">
        <title>Nesterenkonia muleiensis sp. nov., a novel actinobacterium isolated from sap of Populus euphratica.</title>
        <authorList>
            <person name="Wang R."/>
        </authorList>
    </citation>
    <scope>NUCLEOTIDE SEQUENCE [LARGE SCALE GENOMIC DNA]</scope>
    <source>
        <strain evidence="3 4">F10</strain>
    </source>
</reference>
<dbReference type="RefSeq" id="WP_157323309.1">
    <property type="nucleotide sequence ID" value="NZ_BMFX01000005.1"/>
</dbReference>
<accession>A0A7K1UIU4</accession>
<evidence type="ECO:0000313" key="4">
    <source>
        <dbReference type="Proteomes" id="UP000460157"/>
    </source>
</evidence>
<organism evidence="3 4">
    <name type="scientific">Nesterenkonia alkaliphila</name>
    <dbReference type="NCBI Taxonomy" id="1463631"/>
    <lineage>
        <taxon>Bacteria</taxon>
        <taxon>Bacillati</taxon>
        <taxon>Actinomycetota</taxon>
        <taxon>Actinomycetes</taxon>
        <taxon>Micrococcales</taxon>
        <taxon>Micrococcaceae</taxon>
        <taxon>Nesterenkonia</taxon>
    </lineage>
</organism>